<dbReference type="Pfam" id="PF02875">
    <property type="entry name" value="Mur_ligase_C"/>
    <property type="match status" value="1"/>
</dbReference>
<feature type="transmembrane region" description="Helical" evidence="4">
    <location>
        <begin position="114"/>
        <end position="133"/>
    </location>
</feature>
<reference evidence="7 8" key="1">
    <citation type="submission" date="2019-07" db="EMBL/GenBank/DDBJ databases">
        <title>Whole genome shotgun sequence of Actinotalea fermentans NBRC 105374.</title>
        <authorList>
            <person name="Hosoyama A."/>
            <person name="Uohara A."/>
            <person name="Ohji S."/>
            <person name="Ichikawa N."/>
        </authorList>
    </citation>
    <scope>NUCLEOTIDE SEQUENCE [LARGE SCALE GENOMIC DNA]</scope>
    <source>
        <strain evidence="7 8">NBRC 105374</strain>
    </source>
</reference>
<keyword evidence="4" id="KW-0472">Membrane</keyword>
<dbReference type="Proteomes" id="UP000321484">
    <property type="component" value="Unassembled WGS sequence"/>
</dbReference>
<sequence>MIIDLVVAVVVTGALVVAGLTWFRVAQREHYVPGRVRVIAALWRSRSGLDATLDAVSVVLAFGAALAVLASGGVRTTLTLLAVPAALLGAAVPLGLSVRGRTSRLAWTGRLKRLVAAWAVAAVVLGAGLWWALGVGATAVLAVTVPLTADLALAVMDRVERRLSAPFVAKAQQRLARVRPTVVAVTGSYGKTSTKGYIAHVLAASRAVVASPASFNNRLGLSRAVNDHLVDGTEVFVAEMGTFGPGEIRELCALFPPDVAVITTIGEAHLERMGSREVIAAAKGEITERAKVVVLPIDDPLLARLAERCRADGKRVVTVSTQGAAADVVVDEAAGQVRAGETTLPLPDGVPHAVNLGVTLGVALALDVDPAGLAPRLTGSMPRAAHRAEVHAGAGLAVIDDTYNANPVGARAALDEAAALAAERGGPLVVVTPGIVELGPVQAERNAAFAKAAAEAGARLVVVGRTNRAALVAGAREGGTEPDVVGTREQAVPVATAAAGEQGVVLYENDLPDHYP</sequence>
<gene>
    <name evidence="7" type="ORF">AFE02nite_02080</name>
</gene>
<evidence type="ECO:0008006" key="9">
    <source>
        <dbReference type="Google" id="ProtNLM"/>
    </source>
</evidence>
<dbReference type="InterPro" id="IPR013221">
    <property type="entry name" value="Mur_ligase_cen"/>
</dbReference>
<evidence type="ECO:0000313" key="7">
    <source>
        <dbReference type="EMBL" id="GEN78474.1"/>
    </source>
</evidence>
<dbReference type="InterPro" id="IPR036615">
    <property type="entry name" value="Mur_ligase_C_dom_sf"/>
</dbReference>
<dbReference type="EMBL" id="BJYK01000001">
    <property type="protein sequence ID" value="GEN78474.1"/>
    <property type="molecule type" value="Genomic_DNA"/>
</dbReference>
<feature type="domain" description="Mur ligase C-terminal" evidence="5">
    <location>
        <begin position="386"/>
        <end position="506"/>
    </location>
</feature>
<dbReference type="Pfam" id="PF08245">
    <property type="entry name" value="Mur_ligase_M"/>
    <property type="match status" value="1"/>
</dbReference>
<dbReference type="SUPFAM" id="SSF53623">
    <property type="entry name" value="MurD-like peptide ligases, catalytic domain"/>
    <property type="match status" value="1"/>
</dbReference>
<dbReference type="SUPFAM" id="SSF53244">
    <property type="entry name" value="MurD-like peptide ligases, peptide-binding domain"/>
    <property type="match status" value="1"/>
</dbReference>
<evidence type="ECO:0000313" key="8">
    <source>
        <dbReference type="Proteomes" id="UP000321484"/>
    </source>
</evidence>
<evidence type="ECO:0000256" key="3">
    <source>
        <dbReference type="ARBA" id="ARBA00022840"/>
    </source>
</evidence>
<feature type="domain" description="Mur ligase central" evidence="6">
    <location>
        <begin position="185"/>
        <end position="331"/>
    </location>
</feature>
<dbReference type="PANTHER" id="PTHR43024:SF1">
    <property type="entry name" value="UDP-N-ACETYLMURAMOYL-TRIPEPTIDE--D-ALANYL-D-ALANINE LIGASE"/>
    <property type="match status" value="1"/>
</dbReference>
<dbReference type="Gene3D" id="3.90.190.20">
    <property type="entry name" value="Mur ligase, C-terminal domain"/>
    <property type="match status" value="1"/>
</dbReference>
<proteinExistence type="predicted"/>
<dbReference type="InterPro" id="IPR004101">
    <property type="entry name" value="Mur_ligase_C"/>
</dbReference>
<evidence type="ECO:0000259" key="5">
    <source>
        <dbReference type="Pfam" id="PF02875"/>
    </source>
</evidence>
<dbReference type="GO" id="GO:0016881">
    <property type="term" value="F:acid-amino acid ligase activity"/>
    <property type="evidence" value="ECO:0007669"/>
    <property type="project" value="InterPro"/>
</dbReference>
<organism evidence="7 8">
    <name type="scientific">Actinotalea fermentans</name>
    <dbReference type="NCBI Taxonomy" id="43671"/>
    <lineage>
        <taxon>Bacteria</taxon>
        <taxon>Bacillati</taxon>
        <taxon>Actinomycetota</taxon>
        <taxon>Actinomycetes</taxon>
        <taxon>Micrococcales</taxon>
        <taxon>Cellulomonadaceae</taxon>
        <taxon>Actinotalea</taxon>
    </lineage>
</organism>
<keyword evidence="1" id="KW-0436">Ligase</keyword>
<keyword evidence="4" id="KW-1133">Transmembrane helix</keyword>
<keyword evidence="3" id="KW-0067">ATP-binding</keyword>
<dbReference type="InterPro" id="IPR051046">
    <property type="entry name" value="MurCDEF_CellWall_CoF430Synth"/>
</dbReference>
<feature type="transmembrane region" description="Helical" evidence="4">
    <location>
        <begin position="47"/>
        <end position="70"/>
    </location>
</feature>
<feature type="transmembrane region" description="Helical" evidence="4">
    <location>
        <begin position="6"/>
        <end position="26"/>
    </location>
</feature>
<dbReference type="PANTHER" id="PTHR43024">
    <property type="entry name" value="UDP-N-ACETYLMURAMOYL-TRIPEPTIDE--D-ALANYL-D-ALANINE LIGASE"/>
    <property type="match status" value="1"/>
</dbReference>
<dbReference type="GO" id="GO:0005524">
    <property type="term" value="F:ATP binding"/>
    <property type="evidence" value="ECO:0007669"/>
    <property type="project" value="UniProtKB-KW"/>
</dbReference>
<keyword evidence="4" id="KW-0812">Transmembrane</keyword>
<evidence type="ECO:0000256" key="4">
    <source>
        <dbReference type="SAM" id="Phobius"/>
    </source>
</evidence>
<comment type="caution">
    <text evidence="7">The sequence shown here is derived from an EMBL/GenBank/DDBJ whole genome shotgun (WGS) entry which is preliminary data.</text>
</comment>
<feature type="transmembrane region" description="Helical" evidence="4">
    <location>
        <begin position="76"/>
        <end position="94"/>
    </location>
</feature>
<dbReference type="Gene3D" id="3.40.1190.10">
    <property type="entry name" value="Mur-like, catalytic domain"/>
    <property type="match status" value="1"/>
</dbReference>
<keyword evidence="8" id="KW-1185">Reference proteome</keyword>
<dbReference type="AlphaFoldDB" id="A0A511YTF1"/>
<evidence type="ECO:0000259" key="6">
    <source>
        <dbReference type="Pfam" id="PF08245"/>
    </source>
</evidence>
<evidence type="ECO:0000256" key="2">
    <source>
        <dbReference type="ARBA" id="ARBA00022741"/>
    </source>
</evidence>
<protein>
    <recommendedName>
        <fullName evidence="9">UDP-N-acetylmuramoyl-tripeptide--D-alanyl-D-alanine ligase</fullName>
    </recommendedName>
</protein>
<keyword evidence="2" id="KW-0547">Nucleotide-binding</keyword>
<name>A0A511YTF1_9CELL</name>
<evidence type="ECO:0000256" key="1">
    <source>
        <dbReference type="ARBA" id="ARBA00022598"/>
    </source>
</evidence>
<dbReference type="OrthoDB" id="9800958at2"/>
<dbReference type="InterPro" id="IPR036565">
    <property type="entry name" value="Mur-like_cat_sf"/>
</dbReference>
<accession>A0A511YTF1</accession>
<dbReference type="RefSeq" id="WP_146818937.1">
    <property type="nucleotide sequence ID" value="NZ_BJYK01000001.1"/>
</dbReference>